<dbReference type="eggNOG" id="COG0789">
    <property type="taxonomic scope" value="Bacteria"/>
</dbReference>
<evidence type="ECO:0000313" key="5">
    <source>
        <dbReference type="Proteomes" id="UP000002219"/>
    </source>
</evidence>
<dbReference type="Pfam" id="PF13411">
    <property type="entry name" value="MerR_1"/>
    <property type="match status" value="1"/>
</dbReference>
<gene>
    <name evidence="4" type="ordered locus">Ndas_5382</name>
</gene>
<dbReference type="PANTHER" id="PTHR30204">
    <property type="entry name" value="REDOX-CYCLING DRUG-SENSING TRANSCRIPTIONAL ACTIVATOR SOXR"/>
    <property type="match status" value="1"/>
</dbReference>
<feature type="compositionally biased region" description="Low complexity" evidence="2">
    <location>
        <begin position="267"/>
        <end position="282"/>
    </location>
</feature>
<proteinExistence type="predicted"/>
<dbReference type="HOGENOM" id="CLU_080407_0_0_11"/>
<organism evidence="4 5">
    <name type="scientific">Nocardiopsis dassonvillei (strain ATCC 23218 / DSM 43111 / CIP 107115 / JCM 7437 / KCTC 9190 / NBRC 14626 / NCTC 10488 / NRRL B-5397 / IMRU 509)</name>
    <name type="common">Actinomadura dassonvillei</name>
    <dbReference type="NCBI Taxonomy" id="446468"/>
    <lineage>
        <taxon>Bacteria</taxon>
        <taxon>Bacillati</taxon>
        <taxon>Actinomycetota</taxon>
        <taxon>Actinomycetes</taxon>
        <taxon>Streptosporangiales</taxon>
        <taxon>Nocardiopsidaceae</taxon>
        <taxon>Nocardiopsis</taxon>
    </lineage>
</organism>
<dbReference type="SUPFAM" id="SSF46955">
    <property type="entry name" value="Putative DNA-binding domain"/>
    <property type="match status" value="2"/>
</dbReference>
<dbReference type="KEGG" id="nda:Ndas_5382"/>
<feature type="compositionally biased region" description="Polar residues" evidence="2">
    <location>
        <begin position="290"/>
        <end position="301"/>
    </location>
</feature>
<dbReference type="Pfam" id="PF00376">
    <property type="entry name" value="MerR"/>
    <property type="match status" value="1"/>
</dbReference>
<evidence type="ECO:0000256" key="2">
    <source>
        <dbReference type="SAM" id="MobiDB-lite"/>
    </source>
</evidence>
<feature type="compositionally biased region" description="Low complexity" evidence="2">
    <location>
        <begin position="239"/>
        <end position="255"/>
    </location>
</feature>
<feature type="domain" description="HTH merR-type" evidence="3">
    <location>
        <begin position="129"/>
        <end position="195"/>
    </location>
</feature>
<dbReference type="GO" id="GO:0003677">
    <property type="term" value="F:DNA binding"/>
    <property type="evidence" value="ECO:0007669"/>
    <property type="project" value="UniProtKB-KW"/>
</dbReference>
<keyword evidence="5" id="KW-1185">Reference proteome</keyword>
<dbReference type="InterPro" id="IPR009061">
    <property type="entry name" value="DNA-bd_dom_put_sf"/>
</dbReference>
<dbReference type="EMBL" id="CP002041">
    <property type="protein sequence ID" value="ADH70762.1"/>
    <property type="molecule type" value="Genomic_DNA"/>
</dbReference>
<dbReference type="InterPro" id="IPR047057">
    <property type="entry name" value="MerR_fam"/>
</dbReference>
<feature type="domain" description="HTH merR-type" evidence="3">
    <location>
        <begin position="14"/>
        <end position="52"/>
    </location>
</feature>
<accession>D7B9A4</accession>
<protein>
    <submittedName>
        <fullName evidence="4">Transcriptional regulator, MerR family</fullName>
    </submittedName>
</protein>
<evidence type="ECO:0000313" key="4">
    <source>
        <dbReference type="EMBL" id="ADH70762.1"/>
    </source>
</evidence>
<dbReference type="Proteomes" id="UP000002219">
    <property type="component" value="Chromosome 2"/>
</dbReference>
<dbReference type="PANTHER" id="PTHR30204:SF93">
    <property type="entry name" value="HTH MERR-TYPE DOMAIN-CONTAINING PROTEIN"/>
    <property type="match status" value="1"/>
</dbReference>
<dbReference type="SMART" id="SM00422">
    <property type="entry name" value="HTH_MERR"/>
    <property type="match status" value="2"/>
</dbReference>
<feature type="region of interest" description="Disordered" evidence="2">
    <location>
        <begin position="239"/>
        <end position="301"/>
    </location>
</feature>
<reference evidence="4 5" key="1">
    <citation type="journal article" date="2010" name="Stand. Genomic Sci.">
        <title>Complete genome sequence of Nocardiopsis dassonvillei type strain (IMRU 509).</title>
        <authorList>
            <person name="Sun H."/>
            <person name="Lapidus A."/>
            <person name="Nolan M."/>
            <person name="Lucas S."/>
            <person name="Del Rio T.G."/>
            <person name="Tice H."/>
            <person name="Cheng J.F."/>
            <person name="Tapia R."/>
            <person name="Han C."/>
            <person name="Goodwin L."/>
            <person name="Pitluck S."/>
            <person name="Pagani I."/>
            <person name="Ivanova N."/>
            <person name="Mavromatis K."/>
            <person name="Mikhailova N."/>
            <person name="Pati A."/>
            <person name="Chen A."/>
            <person name="Palaniappan K."/>
            <person name="Land M."/>
            <person name="Hauser L."/>
            <person name="Chang Y.J."/>
            <person name="Jeffries C.D."/>
            <person name="Djao O.D."/>
            <person name="Rohde M."/>
            <person name="Sikorski J."/>
            <person name="Goker M."/>
            <person name="Woyke T."/>
            <person name="Bristow J."/>
            <person name="Eisen J.A."/>
            <person name="Markowitz V."/>
            <person name="Hugenholtz P."/>
            <person name="Kyrpides N.C."/>
            <person name="Klenk H.P."/>
        </authorList>
    </citation>
    <scope>NUCLEOTIDE SEQUENCE [LARGE SCALE GENOMIC DNA]</scope>
    <source>
        <strain evidence="5">ATCC 23218 / DSM 43111 / CIP 107115 / JCM 7437 / KCTC 9190 / NBRC 14626 / NCTC 10488 / NRRL B-5397 / IMRU 509</strain>
        <plasmid evidence="5">Chromosome 2</plasmid>
    </source>
</reference>
<dbReference type="Gene3D" id="1.10.1660.10">
    <property type="match status" value="2"/>
</dbReference>
<dbReference type="STRING" id="446468.Ndas_5382"/>
<dbReference type="InterPro" id="IPR000551">
    <property type="entry name" value="MerR-type_HTH_dom"/>
</dbReference>
<dbReference type="GeneID" id="91487604"/>
<keyword evidence="1" id="KW-0238">DNA-binding</keyword>
<geneLocation type="plasmid" evidence="5">
    <name>pNDAS01</name>
</geneLocation>
<dbReference type="GO" id="GO:0003700">
    <property type="term" value="F:DNA-binding transcription factor activity"/>
    <property type="evidence" value="ECO:0007669"/>
    <property type="project" value="InterPro"/>
</dbReference>
<evidence type="ECO:0000256" key="1">
    <source>
        <dbReference type="ARBA" id="ARBA00023125"/>
    </source>
</evidence>
<dbReference type="PROSITE" id="PS50937">
    <property type="entry name" value="HTH_MERR_2"/>
    <property type="match status" value="2"/>
</dbReference>
<dbReference type="RefSeq" id="WP_013156369.1">
    <property type="nucleotide sequence ID" value="NC_014211.1"/>
</dbReference>
<dbReference type="AlphaFoldDB" id="D7B9A4"/>
<name>D7B9A4_NOCDD</name>
<sequence>MGSRNSTAMRTVDVARRSGYSVQQVRNLERGGVLPPAARTASGYRVYTEAHVCSALAYRSLAAGTGPVEAGRIVRAAHGYPASDLLALLDAAHARLHAERRELGLARQAAEAIAAEPVGDVRPADSMGVSELAAALGVRPSTLRHWDAEGLVVPGRTSPGGTRRYSPADARDARIVHQLRMAGYRIAPLRALMPQLRRAHRWDEVMAALAARDASIDARSAALLEGAAALGALLRSARTPGTGPTGAGPADTEPAVADTPGTGARDPGPSGAGPESPGPHSGASDRGRSPTANSTPPSYSD</sequence>
<evidence type="ECO:0000259" key="3">
    <source>
        <dbReference type="PROSITE" id="PS50937"/>
    </source>
</evidence>